<evidence type="ECO:0000256" key="2">
    <source>
        <dbReference type="SAM" id="MobiDB-lite"/>
    </source>
</evidence>
<organism evidence="4">
    <name type="scientific">Streptomyces scopuliridis</name>
    <dbReference type="NCBI Taxonomy" id="452529"/>
    <lineage>
        <taxon>Bacteria</taxon>
        <taxon>Bacillati</taxon>
        <taxon>Actinomycetota</taxon>
        <taxon>Actinomycetes</taxon>
        <taxon>Kitasatosporales</taxon>
        <taxon>Streptomycetaceae</taxon>
        <taxon>Streptomyces</taxon>
    </lineage>
</organism>
<dbReference type="EMBL" id="KP769807">
    <property type="protein sequence ID" value="AJW76717.1"/>
    <property type="molecule type" value="Genomic_DNA"/>
</dbReference>
<keyword evidence="3" id="KW-1133">Transmembrane helix</keyword>
<evidence type="ECO:0000313" key="4">
    <source>
        <dbReference type="EMBL" id="AJW76717.1"/>
    </source>
</evidence>
<proteinExistence type="predicted"/>
<protein>
    <submittedName>
        <fullName evidence="4">DsaO</fullName>
    </submittedName>
</protein>
<keyword evidence="1" id="KW-0175">Coiled coil</keyword>
<sequence length="149" mass="15846">MADTAQTTTGGGAYAGRGPDRRRPGRGPRRTTVRAVLAGLVLVPAMLGMAACEGAENAKTRGDACEKILAKSSNFSDTKDPEAAEKELKDLADEIAQLAEDTDDEKLREAAKELRDVDPGGRDPDSVGEIVSETTKRIKIIRNTCISFG</sequence>
<name>A0A0D5CBC5_9ACTN</name>
<accession>A0A0D5CBC5</accession>
<feature type="transmembrane region" description="Helical" evidence="3">
    <location>
        <begin position="31"/>
        <end position="51"/>
    </location>
</feature>
<evidence type="ECO:0000256" key="3">
    <source>
        <dbReference type="SAM" id="Phobius"/>
    </source>
</evidence>
<dbReference type="AlphaFoldDB" id="A0A0D5CBC5"/>
<reference evidence="4" key="1">
    <citation type="journal article" date="2015" name="J. Nat. Prod.">
        <title>Identification of the Biosynthetic Gene Cluster for the Anti-infective Desotamides and Production of a New Analogue in a Heterologous Host.</title>
        <authorList>
            <person name="Li Q."/>
            <person name="Song Y."/>
            <person name="Qin X."/>
            <person name="Zhang X."/>
            <person name="Sun A."/>
            <person name="Ju J."/>
        </authorList>
    </citation>
    <scope>NUCLEOTIDE SEQUENCE</scope>
    <source>
        <strain evidence="4">SCSIO ZJ46</strain>
    </source>
</reference>
<feature type="compositionally biased region" description="Basic residues" evidence="2">
    <location>
        <begin position="23"/>
        <end position="32"/>
    </location>
</feature>
<feature type="region of interest" description="Disordered" evidence="2">
    <location>
        <begin position="1"/>
        <end position="32"/>
    </location>
</feature>
<evidence type="ECO:0000256" key="1">
    <source>
        <dbReference type="SAM" id="Coils"/>
    </source>
</evidence>
<keyword evidence="3" id="KW-0472">Membrane</keyword>
<keyword evidence="3" id="KW-0812">Transmembrane</keyword>
<feature type="coiled-coil region" evidence="1">
    <location>
        <begin position="81"/>
        <end position="108"/>
    </location>
</feature>